<dbReference type="Gene3D" id="1.10.10.60">
    <property type="entry name" value="Homeodomain-like"/>
    <property type="match status" value="1"/>
</dbReference>
<evidence type="ECO:0000313" key="5">
    <source>
        <dbReference type="EMBL" id="MBF5052067.1"/>
    </source>
</evidence>
<evidence type="ECO:0000256" key="2">
    <source>
        <dbReference type="ARBA" id="ARBA00023125"/>
    </source>
</evidence>
<evidence type="ECO:0000259" key="4">
    <source>
        <dbReference type="PROSITE" id="PS01124"/>
    </source>
</evidence>
<accession>A0ABS0AD59</accession>
<dbReference type="InterPro" id="IPR032687">
    <property type="entry name" value="AraC-type_N"/>
</dbReference>
<dbReference type="Pfam" id="PF12833">
    <property type="entry name" value="HTH_18"/>
    <property type="match status" value="1"/>
</dbReference>
<keyword evidence="3" id="KW-0804">Transcription</keyword>
<dbReference type="PANTHER" id="PTHR47894">
    <property type="entry name" value="HTH-TYPE TRANSCRIPTIONAL REGULATOR GADX"/>
    <property type="match status" value="1"/>
</dbReference>
<dbReference type="SUPFAM" id="SSF46689">
    <property type="entry name" value="Homeodomain-like"/>
    <property type="match status" value="1"/>
</dbReference>
<organism evidence="5 6">
    <name type="scientific">Alloalcanivorax venustensis ISO4</name>
    <dbReference type="NCBI Taxonomy" id="1177184"/>
    <lineage>
        <taxon>Bacteria</taxon>
        <taxon>Pseudomonadati</taxon>
        <taxon>Pseudomonadota</taxon>
        <taxon>Gammaproteobacteria</taxon>
        <taxon>Oceanospirillales</taxon>
        <taxon>Alcanivoracaceae</taxon>
        <taxon>Alloalcanivorax</taxon>
    </lineage>
</organism>
<dbReference type="PRINTS" id="PR00032">
    <property type="entry name" value="HTHARAC"/>
</dbReference>
<evidence type="ECO:0000256" key="3">
    <source>
        <dbReference type="ARBA" id="ARBA00023163"/>
    </source>
</evidence>
<keyword evidence="6" id="KW-1185">Reference proteome</keyword>
<name>A0ABS0AD59_9GAMM</name>
<dbReference type="Pfam" id="PF12625">
    <property type="entry name" value="Arabinose_bd"/>
    <property type="match status" value="1"/>
</dbReference>
<dbReference type="InterPro" id="IPR020449">
    <property type="entry name" value="Tscrpt_reg_AraC-type_HTH"/>
</dbReference>
<keyword evidence="2 5" id="KW-0238">DNA-binding</keyword>
<proteinExistence type="predicted"/>
<reference evidence="5 6" key="1">
    <citation type="submission" date="2012-09" db="EMBL/GenBank/DDBJ databases">
        <title>Genome Sequence of alkane-degrading Bacterium Alcanivorax venustensis ISO4.</title>
        <authorList>
            <person name="Lai Q."/>
            <person name="Shao Z."/>
        </authorList>
    </citation>
    <scope>NUCLEOTIDE SEQUENCE [LARGE SCALE GENOMIC DNA]</scope>
    <source>
        <strain evidence="5 6">ISO4</strain>
    </source>
</reference>
<gene>
    <name evidence="5" type="ORF">ISO4_00669</name>
</gene>
<dbReference type="PANTHER" id="PTHR47894:SF1">
    <property type="entry name" value="HTH-TYPE TRANSCRIPTIONAL REGULATOR VQSM"/>
    <property type="match status" value="1"/>
</dbReference>
<keyword evidence="1" id="KW-0805">Transcription regulation</keyword>
<dbReference type="PROSITE" id="PS01124">
    <property type="entry name" value="HTH_ARAC_FAMILY_2"/>
    <property type="match status" value="1"/>
</dbReference>
<dbReference type="RefSeq" id="WP_194855158.1">
    <property type="nucleotide sequence ID" value="NZ_ARXR01000004.1"/>
</dbReference>
<dbReference type="EMBL" id="ARXR01000004">
    <property type="protein sequence ID" value="MBF5052067.1"/>
    <property type="molecule type" value="Genomic_DNA"/>
</dbReference>
<dbReference type="Proteomes" id="UP000644441">
    <property type="component" value="Unassembled WGS sequence"/>
</dbReference>
<dbReference type="InterPro" id="IPR018060">
    <property type="entry name" value="HTH_AraC"/>
</dbReference>
<evidence type="ECO:0000313" key="6">
    <source>
        <dbReference type="Proteomes" id="UP000644441"/>
    </source>
</evidence>
<dbReference type="SMART" id="SM00342">
    <property type="entry name" value="HTH_ARAC"/>
    <property type="match status" value="1"/>
</dbReference>
<dbReference type="GO" id="GO:0003677">
    <property type="term" value="F:DNA binding"/>
    <property type="evidence" value="ECO:0007669"/>
    <property type="project" value="UniProtKB-KW"/>
</dbReference>
<feature type="domain" description="HTH araC/xylS-type" evidence="4">
    <location>
        <begin position="237"/>
        <end position="334"/>
    </location>
</feature>
<dbReference type="InterPro" id="IPR009057">
    <property type="entry name" value="Homeodomain-like_sf"/>
</dbReference>
<protein>
    <submittedName>
        <fullName evidence="5">AraC-type DNA-binding domain-containing protein</fullName>
    </submittedName>
</protein>
<comment type="caution">
    <text evidence="5">The sequence shown here is derived from an EMBL/GenBank/DDBJ whole genome shotgun (WGS) entry which is preliminary data.</text>
</comment>
<evidence type="ECO:0000256" key="1">
    <source>
        <dbReference type="ARBA" id="ARBA00023015"/>
    </source>
</evidence>
<sequence>MPLRSILALMSTVDVLEERGVDCAPVLARHGLEPERLDPNGEIERDRELAVLTELLPLAGDPLFGFEMGKRFGLAGYGPLTMLLMTSRTAFQGFQIGVRYQALTYLYGQLSLVPGEDTTKLILEPVPLPDSVRRILIDRDMTGTFNLVNEIQTQLGLNLAPLEVWLPFPEPAEASIYEDFYRAPVKFDQPWCQATIRNQDMAQPLPGYNRTAQEMYQNQCDALLARRQAEAPEGLPDRVAAYLELFIGEFPGADRAAATFDMPERSFRRRLGDAGRSYQKILDGVRLEKARGYLADSSRSVEEIAGLLGYSEPAAFIRAFERWTGQTPSRYRKTL</sequence>